<evidence type="ECO:0000259" key="1">
    <source>
        <dbReference type="Pfam" id="PF14529"/>
    </source>
</evidence>
<name>A0A182J429_ANOAO</name>
<dbReference type="VEuPathDB" id="VectorBase:AATE010949"/>
<dbReference type="Pfam" id="PF14529">
    <property type="entry name" value="Exo_endo_phos_2"/>
    <property type="match status" value="1"/>
</dbReference>
<reference evidence="2" key="1">
    <citation type="submission" date="2022-08" db="UniProtKB">
        <authorList>
            <consortium name="EnsemblMetazoa"/>
        </authorList>
    </citation>
    <scope>IDENTIFICATION</scope>
    <source>
        <strain evidence="2">EBRO</strain>
    </source>
</reference>
<proteinExistence type="predicted"/>
<evidence type="ECO:0000313" key="2">
    <source>
        <dbReference type="EnsemblMetazoa" id="AATE010949-PA.1"/>
    </source>
</evidence>
<dbReference type="SUPFAM" id="SSF56219">
    <property type="entry name" value="DNase I-like"/>
    <property type="match status" value="1"/>
</dbReference>
<dbReference type="InterPro" id="IPR036691">
    <property type="entry name" value="Endo/exonu/phosph_ase_sf"/>
</dbReference>
<dbReference type="AlphaFoldDB" id="A0A182J429"/>
<dbReference type="PANTHER" id="PTHR33273">
    <property type="entry name" value="DOMAIN-CONTAINING PROTEIN, PUTATIVE-RELATED"/>
    <property type="match status" value="1"/>
</dbReference>
<sequence length="328" mass="36576">MNFNSSKLNFDASFEVSLKGLRFGTPQQVKALLEEAGLTPVSVRLPNFVRTNWASKVFVISFAKGTTSLQKLREISQLQLTRVYWDKYLPPKKDVTQCFKCLRFGHGATNCAMAPRCRKCGGAHPVKRCAVELYDKLRCANCMGMHSPFNRHCRARIAFLQKHRGPAKAPTNQPASTPLIEAARIEVSTSRGCFHLFAVYCPRQARTRDGTERKDLHALTRTPGDFVIAGDLNARHRQWGNERANKNGAILKSNPCHATLFYQRQQDAAIRHMLAEGRFVLDPGASTSRGFPTGQPLEQPKQAAHGKQVVVRYALDHGASTSRGFPTD</sequence>
<dbReference type="InterPro" id="IPR005135">
    <property type="entry name" value="Endo/exonuclease/phosphatase"/>
</dbReference>
<organism evidence="2">
    <name type="scientific">Anopheles atroparvus</name>
    <name type="common">European mosquito</name>
    <dbReference type="NCBI Taxonomy" id="41427"/>
    <lineage>
        <taxon>Eukaryota</taxon>
        <taxon>Metazoa</taxon>
        <taxon>Ecdysozoa</taxon>
        <taxon>Arthropoda</taxon>
        <taxon>Hexapoda</taxon>
        <taxon>Insecta</taxon>
        <taxon>Pterygota</taxon>
        <taxon>Neoptera</taxon>
        <taxon>Endopterygota</taxon>
        <taxon>Diptera</taxon>
        <taxon>Nematocera</taxon>
        <taxon>Culicoidea</taxon>
        <taxon>Culicidae</taxon>
        <taxon>Anophelinae</taxon>
        <taxon>Anopheles</taxon>
    </lineage>
</organism>
<dbReference type="EnsemblMetazoa" id="AATE010949-RA">
    <property type="protein sequence ID" value="AATE010949-PA.1"/>
    <property type="gene ID" value="AATE010949"/>
</dbReference>
<accession>A0A182J429</accession>
<dbReference type="STRING" id="41427.A0A182J429"/>
<feature type="domain" description="Endonuclease/exonuclease/phosphatase" evidence="1">
    <location>
        <begin position="195"/>
        <end position="252"/>
    </location>
</feature>
<protein>
    <submittedName>
        <fullName evidence="2">Endo/exonuclease/phosphatase domain-containing protein</fullName>
    </submittedName>
</protein>
<dbReference type="Gene3D" id="3.60.10.10">
    <property type="entry name" value="Endonuclease/exonuclease/phosphatase"/>
    <property type="match status" value="1"/>
</dbReference>
<dbReference type="GO" id="GO:0003824">
    <property type="term" value="F:catalytic activity"/>
    <property type="evidence" value="ECO:0007669"/>
    <property type="project" value="InterPro"/>
</dbReference>
<dbReference type="PANTHER" id="PTHR33273:SF4">
    <property type="entry name" value="ENDONUCLEASE_EXONUCLEASE_PHOSPHATASE DOMAIN-CONTAINING PROTEIN"/>
    <property type="match status" value="1"/>
</dbReference>